<feature type="chain" id="PRO_5002753017" description="Lipoprotein" evidence="1">
    <location>
        <begin position="26"/>
        <end position="159"/>
    </location>
</feature>
<dbReference type="AlphaFoldDB" id="B0T3X5"/>
<dbReference type="KEGG" id="cak:Caul_3312"/>
<protein>
    <recommendedName>
        <fullName evidence="3">Lipoprotein</fullName>
    </recommendedName>
</protein>
<dbReference type="STRING" id="366602.Caul_3312"/>
<dbReference type="HOGENOM" id="CLU_1701071_0_0_5"/>
<dbReference type="EMBL" id="CP000927">
    <property type="protein sequence ID" value="ABZ72439.1"/>
    <property type="molecule type" value="Genomic_DNA"/>
</dbReference>
<keyword evidence="1" id="KW-0732">Signal</keyword>
<accession>B0T3X5</accession>
<sequence length="159" mass="16868" precursor="true">MVRRPIPTALFFLLTPGGLMLGACAHDQPSAPGYAWSYMDNVGEGPKLAYGRPNSDDVVMMMACAPRARAVTLTATGLPGDEIALASGRWVTRLKAQTALTDMSNGVLQARTSVDASALSAFRRTGDLTLLVADERHSLDAAPADRRQVKAFFKACSAA</sequence>
<dbReference type="PROSITE" id="PS51257">
    <property type="entry name" value="PROKAR_LIPOPROTEIN"/>
    <property type="match status" value="1"/>
</dbReference>
<reference evidence="2" key="1">
    <citation type="submission" date="2008-01" db="EMBL/GenBank/DDBJ databases">
        <title>Complete sequence of chromosome of Caulobacter sp. K31.</title>
        <authorList>
            <consortium name="US DOE Joint Genome Institute"/>
            <person name="Copeland A."/>
            <person name="Lucas S."/>
            <person name="Lapidus A."/>
            <person name="Barry K."/>
            <person name="Glavina del Rio T."/>
            <person name="Dalin E."/>
            <person name="Tice H."/>
            <person name="Pitluck S."/>
            <person name="Bruce D."/>
            <person name="Goodwin L."/>
            <person name="Thompson L.S."/>
            <person name="Brettin T."/>
            <person name="Detter J.C."/>
            <person name="Han C."/>
            <person name="Schmutz J."/>
            <person name="Larimer F."/>
            <person name="Land M."/>
            <person name="Hauser L."/>
            <person name="Kyrpides N."/>
            <person name="Kim E."/>
            <person name="Stephens C."/>
            <person name="Richardson P."/>
        </authorList>
    </citation>
    <scope>NUCLEOTIDE SEQUENCE [LARGE SCALE GENOMIC DNA]</scope>
    <source>
        <strain evidence="2">K31</strain>
    </source>
</reference>
<proteinExistence type="predicted"/>
<evidence type="ECO:0000256" key="1">
    <source>
        <dbReference type="SAM" id="SignalP"/>
    </source>
</evidence>
<name>B0T3X5_CAUSK</name>
<gene>
    <name evidence="2" type="ordered locus">Caul_3312</name>
</gene>
<organism evidence="2">
    <name type="scientific">Caulobacter sp. (strain K31)</name>
    <dbReference type="NCBI Taxonomy" id="366602"/>
    <lineage>
        <taxon>Bacteria</taxon>
        <taxon>Pseudomonadati</taxon>
        <taxon>Pseudomonadota</taxon>
        <taxon>Alphaproteobacteria</taxon>
        <taxon>Caulobacterales</taxon>
        <taxon>Caulobacteraceae</taxon>
        <taxon>Caulobacter</taxon>
    </lineage>
</organism>
<feature type="signal peptide" evidence="1">
    <location>
        <begin position="1"/>
        <end position="25"/>
    </location>
</feature>
<evidence type="ECO:0000313" key="2">
    <source>
        <dbReference type="EMBL" id="ABZ72439.1"/>
    </source>
</evidence>
<evidence type="ECO:0008006" key="3">
    <source>
        <dbReference type="Google" id="ProtNLM"/>
    </source>
</evidence>